<dbReference type="SUPFAM" id="SSF55486">
    <property type="entry name" value="Metalloproteases ('zincins'), catalytic domain"/>
    <property type="match status" value="1"/>
</dbReference>
<keyword evidence="1 6" id="KW-0645">Protease</keyword>
<keyword evidence="4 6" id="KW-0862">Zinc</keyword>
<evidence type="ECO:0000256" key="5">
    <source>
        <dbReference type="ARBA" id="ARBA00023049"/>
    </source>
</evidence>
<keyword evidence="5 6" id="KW-0482">Metalloprotease</keyword>
<accession>A0A318RZG4</accession>
<dbReference type="Pfam" id="PF01432">
    <property type="entry name" value="Peptidase_M3"/>
    <property type="match status" value="1"/>
</dbReference>
<keyword evidence="2 6" id="KW-0479">Metal-binding</keyword>
<proteinExistence type="inferred from homology"/>
<keyword evidence="3 6" id="KW-0378">Hydrolase</keyword>
<evidence type="ECO:0000313" key="9">
    <source>
        <dbReference type="Proteomes" id="UP000248326"/>
    </source>
</evidence>
<dbReference type="CDD" id="cd09606">
    <property type="entry name" value="M3B_PepF"/>
    <property type="match status" value="1"/>
</dbReference>
<dbReference type="Gene3D" id="1.10.1370.30">
    <property type="match status" value="1"/>
</dbReference>
<dbReference type="InterPro" id="IPR045090">
    <property type="entry name" value="Pept_M3A_M3B"/>
</dbReference>
<evidence type="ECO:0000256" key="3">
    <source>
        <dbReference type="ARBA" id="ARBA00022801"/>
    </source>
</evidence>
<comment type="cofactor">
    <cofactor evidence="6">
        <name>Zn(2+)</name>
        <dbReference type="ChEBI" id="CHEBI:29105"/>
    </cofactor>
    <text evidence="6">Binds 1 zinc ion.</text>
</comment>
<keyword evidence="9" id="KW-1185">Reference proteome</keyword>
<dbReference type="GO" id="GO:0006508">
    <property type="term" value="P:proteolysis"/>
    <property type="evidence" value="ECO:0007669"/>
    <property type="project" value="UniProtKB-KW"/>
</dbReference>
<evidence type="ECO:0000256" key="6">
    <source>
        <dbReference type="RuleBase" id="RU003435"/>
    </source>
</evidence>
<dbReference type="InterPro" id="IPR001567">
    <property type="entry name" value="Pept_M3A_M3B_dom"/>
</dbReference>
<evidence type="ECO:0000313" key="8">
    <source>
        <dbReference type="EMBL" id="PYE49437.1"/>
    </source>
</evidence>
<dbReference type="GO" id="GO:0046872">
    <property type="term" value="F:metal ion binding"/>
    <property type="evidence" value="ECO:0007669"/>
    <property type="project" value="UniProtKB-UniRule"/>
</dbReference>
<dbReference type="AlphaFoldDB" id="A0A318RZG4"/>
<comment type="caution">
    <text evidence="8">The sequence shown here is derived from an EMBL/GenBank/DDBJ whole genome shotgun (WGS) entry which is preliminary data.</text>
</comment>
<organism evidence="8 9">
    <name type="scientific">Deinococcus yavapaiensis KR-236</name>
    <dbReference type="NCBI Taxonomy" id="694435"/>
    <lineage>
        <taxon>Bacteria</taxon>
        <taxon>Thermotogati</taxon>
        <taxon>Deinococcota</taxon>
        <taxon>Deinococci</taxon>
        <taxon>Deinococcales</taxon>
        <taxon>Deinococcaceae</taxon>
        <taxon>Deinococcus</taxon>
    </lineage>
</organism>
<dbReference type="EMBL" id="QJSX01000023">
    <property type="protein sequence ID" value="PYE49437.1"/>
    <property type="molecule type" value="Genomic_DNA"/>
</dbReference>
<evidence type="ECO:0000256" key="4">
    <source>
        <dbReference type="ARBA" id="ARBA00022833"/>
    </source>
</evidence>
<evidence type="ECO:0000256" key="2">
    <source>
        <dbReference type="ARBA" id="ARBA00022723"/>
    </source>
</evidence>
<name>A0A318RZG4_9DEIO</name>
<evidence type="ECO:0000256" key="1">
    <source>
        <dbReference type="ARBA" id="ARBA00022670"/>
    </source>
</evidence>
<dbReference type="PANTHER" id="PTHR11804">
    <property type="entry name" value="PROTEASE M3 THIMET OLIGOPEPTIDASE-RELATED"/>
    <property type="match status" value="1"/>
</dbReference>
<dbReference type="GO" id="GO:0004222">
    <property type="term" value="F:metalloendopeptidase activity"/>
    <property type="evidence" value="ECO:0007669"/>
    <property type="project" value="InterPro"/>
</dbReference>
<gene>
    <name evidence="8" type="ORF">DES52_12331</name>
</gene>
<evidence type="ECO:0000259" key="7">
    <source>
        <dbReference type="Pfam" id="PF01432"/>
    </source>
</evidence>
<feature type="domain" description="Peptidase M3A/M3B catalytic" evidence="7">
    <location>
        <begin position="174"/>
        <end position="556"/>
    </location>
</feature>
<reference evidence="8 9" key="1">
    <citation type="submission" date="2018-06" db="EMBL/GenBank/DDBJ databases">
        <title>Genomic Encyclopedia of Type Strains, Phase IV (KMG-IV): sequencing the most valuable type-strain genomes for metagenomic binning, comparative biology and taxonomic classification.</title>
        <authorList>
            <person name="Goeker M."/>
        </authorList>
    </citation>
    <scope>NUCLEOTIDE SEQUENCE [LARGE SCALE GENOMIC DNA]</scope>
    <source>
        <strain evidence="8 9">DSM 18048</strain>
    </source>
</reference>
<dbReference type="GO" id="GO:0006518">
    <property type="term" value="P:peptide metabolic process"/>
    <property type="evidence" value="ECO:0007669"/>
    <property type="project" value="TreeGrafter"/>
</dbReference>
<dbReference type="PANTHER" id="PTHR11804:SF48">
    <property type="entry name" value="PUTATIVE-RELATED"/>
    <property type="match status" value="1"/>
</dbReference>
<sequence>MSRWYPERGYLQMTSTSQPTFNWTDFEPSYQALQQQDLTPGEVPSFLRAWSNLEKRVSEAYSTLQRARDRDTANEAAENAYLQFVREVRPKVQQAAQTLNRKLLSVENYEPDEQDELMFRKIRTDAELYREENVQLDVRVTNLVNEYFKLTGGLTITLGDEELTFPQAQANLLNPDRELRERTWRLMQEANARVAPELDRIFLDLLRLRREAARNAGFGNYRDYRWQQLKRFHYTPEDSAALHRAIATHVVPLVSRRREAQRVQMQLPSLRPWDLRADPLGRPAVVAFKDVRELEDAASRIFHKLAPKLGEQFDAMRDGGYLDLAARKNKAPGAYCSSLPARGMPFLHGNFVGTARDATVLFHEAGHAFHVFATANADILMFARHSGAEFAEVASQSMELLTLPYLAREQGGLYDEADLPRVREEQLDSIVTFLPFAAVLDSFQHWVYTETGEDVTIAELDAKWLSLMRQYFPHVDYTGLESFVQKGWQYLHLYGYPLYYLDYAIAWLGAIQVWRGALADQETALARYLDALALGGTRSLPQLFEAAGAKLAFDEAHVGQLMAFIEQQYSM</sequence>
<protein>
    <submittedName>
        <fullName evidence="8">Oligoendopeptidase F</fullName>
    </submittedName>
</protein>
<comment type="similarity">
    <text evidence="6">Belongs to the peptidase M3 family.</text>
</comment>
<dbReference type="Proteomes" id="UP000248326">
    <property type="component" value="Unassembled WGS sequence"/>
</dbReference>